<gene>
    <name evidence="1" type="ORF">E1963_16195</name>
</gene>
<accession>A0A4R4FAT5</accession>
<sequence length="113" mass="11954">MKTLGDIGRKYAGKGVQILGIARGIDAENEEEAATIAAAAGADYVQLIATEKMEENVLHNYEAAPATIMVGRDAEILGDAVTGTKDSAYWNSEVEKYHSKVCVNDHPADCGVG</sequence>
<comment type="caution">
    <text evidence="1">The sequence shown here is derived from an EMBL/GenBank/DDBJ whole genome shotgun (WGS) entry which is preliminary data.</text>
</comment>
<dbReference type="Gene3D" id="3.40.30.10">
    <property type="entry name" value="Glutaredoxin"/>
    <property type="match status" value="1"/>
</dbReference>
<dbReference type="AlphaFoldDB" id="A0A4R4FAT5"/>
<protein>
    <submittedName>
        <fullName evidence="1">Uncharacterized protein</fullName>
    </submittedName>
</protein>
<dbReference type="EMBL" id="SMMX01000018">
    <property type="protein sequence ID" value="TDA20595.1"/>
    <property type="molecule type" value="Genomic_DNA"/>
</dbReference>
<evidence type="ECO:0000313" key="2">
    <source>
        <dbReference type="Proteomes" id="UP000295710"/>
    </source>
</evidence>
<evidence type="ECO:0000313" key="1">
    <source>
        <dbReference type="EMBL" id="TDA20595.1"/>
    </source>
</evidence>
<keyword evidence="2" id="KW-1185">Reference proteome</keyword>
<reference evidence="1 2" key="1">
    <citation type="journal article" date="2016" name="Nat. Microbiol.">
        <title>The Mouse Intestinal Bacterial Collection (miBC) provides host-specific insight into cultured diversity and functional potential of the gut microbiota.</title>
        <authorList>
            <person name="Lagkouvardos I."/>
            <person name="Pukall R."/>
            <person name="Abt B."/>
            <person name="Foesel B.U."/>
            <person name="Meier-Kolthoff J.P."/>
            <person name="Kumar N."/>
            <person name="Bresciani A."/>
            <person name="Martinez I."/>
            <person name="Just S."/>
            <person name="Ziegler C."/>
            <person name="Brugiroux S."/>
            <person name="Garzetti D."/>
            <person name="Wenning M."/>
            <person name="Bui T.P."/>
            <person name="Wang J."/>
            <person name="Hugenholtz F."/>
            <person name="Plugge C.M."/>
            <person name="Peterson D.A."/>
            <person name="Hornef M.W."/>
            <person name="Baines J.F."/>
            <person name="Smidt H."/>
            <person name="Walter J."/>
            <person name="Kristiansen K."/>
            <person name="Nielsen H.B."/>
            <person name="Haller D."/>
            <person name="Overmann J."/>
            <person name="Stecher B."/>
            <person name="Clavel T."/>
        </authorList>
    </citation>
    <scope>NUCLEOTIDE SEQUENCE [LARGE SCALE GENOMIC DNA]</scope>
    <source>
        <strain evidence="1 2">DSM 28560</strain>
    </source>
</reference>
<proteinExistence type="predicted"/>
<dbReference type="Proteomes" id="UP000295710">
    <property type="component" value="Unassembled WGS sequence"/>
</dbReference>
<dbReference type="RefSeq" id="WP_132280231.1">
    <property type="nucleotide sequence ID" value="NZ_JAOBST010000041.1"/>
</dbReference>
<name>A0A4R4FAT5_9FIRM</name>
<organism evidence="1 2">
    <name type="scientific">Extibacter muris</name>
    <dbReference type="NCBI Taxonomy" id="1796622"/>
    <lineage>
        <taxon>Bacteria</taxon>
        <taxon>Bacillati</taxon>
        <taxon>Bacillota</taxon>
        <taxon>Clostridia</taxon>
        <taxon>Lachnospirales</taxon>
        <taxon>Lachnospiraceae</taxon>
        <taxon>Extibacter</taxon>
    </lineage>
</organism>